<evidence type="ECO:0000313" key="3">
    <source>
        <dbReference type="Proteomes" id="UP000235828"/>
    </source>
</evidence>
<evidence type="ECO:0000313" key="2">
    <source>
        <dbReference type="EMBL" id="SON50959.1"/>
    </source>
</evidence>
<sequence length="373" mass="42499">MENMVITMFADIYKDKRVLVTGHTGFKGTWLTAWLLKLGAKVCGVSKDIPTTPSMFQELKLDQKIEHHIADVRDLATLKSILIEFKPDFVFHLAAQPIVSLSYSDPLETITSNVVGTANVLEVLRQYNERCNAVIITSDKCYENVEWVWGYKETDHLGGKDIYSGSKGAAEVIFHAYQNSFFSSPDSKVRLATGRAGNVIGGGDWAADRIVADCMKAWSEKRLVEIRCPNATRPWQHVLEPLSGYLALGQALDNDIKHHGEQYNFGPKSEQNHTVVDLLSDLSAYWDFDGKEKAYEVTDNIPFHEAGLLKLNCDKALFHLHWEANLNYKQCIKFVSEWYFKFYEGRADMMMFTEQQIDEYQQSAIDQELSWSK</sequence>
<evidence type="ECO:0000259" key="1">
    <source>
        <dbReference type="Pfam" id="PF16363"/>
    </source>
</evidence>
<dbReference type="InterPro" id="IPR013445">
    <property type="entry name" value="CDP_4_6_deHydtase"/>
</dbReference>
<protein>
    <submittedName>
        <fullName evidence="2">CDP-glucose 4,6-dehydratase</fullName>
        <ecNumber evidence="2">4.2.1.45</ecNumber>
    </submittedName>
</protein>
<dbReference type="Pfam" id="PF16363">
    <property type="entry name" value="GDP_Man_Dehyd"/>
    <property type="match status" value="1"/>
</dbReference>
<keyword evidence="3" id="KW-1185">Reference proteome</keyword>
<name>A0A2N8ZGC1_9VIBR</name>
<dbReference type="EC" id="4.2.1.45" evidence="2"/>
<dbReference type="GO" id="GO:0047733">
    <property type="term" value="F:CDP-glucose 4,6-dehydratase activity"/>
    <property type="evidence" value="ECO:0007669"/>
    <property type="project" value="UniProtKB-EC"/>
</dbReference>
<proteinExistence type="predicted"/>
<dbReference type="EMBL" id="LT960611">
    <property type="protein sequence ID" value="SON50959.1"/>
    <property type="molecule type" value="Genomic_DNA"/>
</dbReference>
<dbReference type="Gene3D" id="3.40.50.720">
    <property type="entry name" value="NAD(P)-binding Rossmann-like Domain"/>
    <property type="match status" value="1"/>
</dbReference>
<dbReference type="InterPro" id="IPR036291">
    <property type="entry name" value="NAD(P)-bd_dom_sf"/>
</dbReference>
<gene>
    <name evidence="2" type="primary">rfbG</name>
    <name evidence="2" type="ORF">VTAP4600_A2993</name>
</gene>
<keyword evidence="2" id="KW-0456">Lyase</keyword>
<dbReference type="KEGG" id="vta:A2993"/>
<dbReference type="PANTHER" id="PTHR43000">
    <property type="entry name" value="DTDP-D-GLUCOSE 4,6-DEHYDRATASE-RELATED"/>
    <property type="match status" value="1"/>
</dbReference>
<dbReference type="Gene3D" id="3.90.25.10">
    <property type="entry name" value="UDP-galactose 4-epimerase, domain 1"/>
    <property type="match status" value="1"/>
</dbReference>
<accession>A0A2N8ZGC1</accession>
<feature type="domain" description="NAD(P)-binding" evidence="1">
    <location>
        <begin position="19"/>
        <end position="333"/>
    </location>
</feature>
<organism evidence="2 3">
    <name type="scientific">Vibrio tapetis subsp. tapetis</name>
    <dbReference type="NCBI Taxonomy" id="1671868"/>
    <lineage>
        <taxon>Bacteria</taxon>
        <taxon>Pseudomonadati</taxon>
        <taxon>Pseudomonadota</taxon>
        <taxon>Gammaproteobacteria</taxon>
        <taxon>Vibrionales</taxon>
        <taxon>Vibrionaceae</taxon>
        <taxon>Vibrio</taxon>
    </lineage>
</organism>
<dbReference type="SUPFAM" id="SSF51735">
    <property type="entry name" value="NAD(P)-binding Rossmann-fold domains"/>
    <property type="match status" value="1"/>
</dbReference>
<reference evidence="2 3" key="1">
    <citation type="submission" date="2017-10" db="EMBL/GenBank/DDBJ databases">
        <authorList>
            <person name="Banno H."/>
            <person name="Chua N.-H."/>
        </authorList>
    </citation>
    <scope>NUCLEOTIDE SEQUENCE [LARGE SCALE GENOMIC DNA]</scope>
    <source>
        <strain evidence="2">Vibrio tapetis CECT4600</strain>
    </source>
</reference>
<dbReference type="NCBIfam" id="TIGR02622">
    <property type="entry name" value="CDP_4_6_dhtase"/>
    <property type="match status" value="1"/>
</dbReference>
<dbReference type="AlphaFoldDB" id="A0A2N8ZGC1"/>
<dbReference type="Proteomes" id="UP000235828">
    <property type="component" value="Chromosome A"/>
</dbReference>
<dbReference type="InterPro" id="IPR016040">
    <property type="entry name" value="NAD(P)-bd_dom"/>
</dbReference>